<protein>
    <submittedName>
        <fullName evidence="1">Uncharacterized protein</fullName>
    </submittedName>
</protein>
<name>A0A1H9XY27_9PSEU</name>
<accession>A0A1H9XY27</accession>
<reference evidence="2" key="1">
    <citation type="submission" date="2016-10" db="EMBL/GenBank/DDBJ databases">
        <authorList>
            <person name="Varghese N."/>
            <person name="Submissions S."/>
        </authorList>
    </citation>
    <scope>NUCLEOTIDE SEQUENCE [LARGE SCALE GENOMIC DNA]</scope>
    <source>
        <strain evidence="2">CGMCC 4.578</strain>
    </source>
</reference>
<dbReference type="Proteomes" id="UP000199028">
    <property type="component" value="Unassembled WGS sequence"/>
</dbReference>
<organism evidence="1 2">
    <name type="scientific">Lentzea flaviverrucosa</name>
    <dbReference type="NCBI Taxonomy" id="200379"/>
    <lineage>
        <taxon>Bacteria</taxon>
        <taxon>Bacillati</taxon>
        <taxon>Actinomycetota</taxon>
        <taxon>Actinomycetes</taxon>
        <taxon>Pseudonocardiales</taxon>
        <taxon>Pseudonocardiaceae</taxon>
        <taxon>Lentzea</taxon>
    </lineage>
</organism>
<evidence type="ECO:0000313" key="2">
    <source>
        <dbReference type="Proteomes" id="UP000199028"/>
    </source>
</evidence>
<sequence length="30" mass="3234">MLAGLSFLICAVLSFVYFRRGIEVLGAGET</sequence>
<keyword evidence="2" id="KW-1185">Reference proteome</keyword>
<dbReference type="EMBL" id="FOFT01000024">
    <property type="protein sequence ID" value="SES51014.1"/>
    <property type="molecule type" value="Genomic_DNA"/>
</dbReference>
<gene>
    <name evidence="1" type="ORF">SAMN05216195_12427</name>
</gene>
<proteinExistence type="predicted"/>
<evidence type="ECO:0000313" key="1">
    <source>
        <dbReference type="EMBL" id="SES51014.1"/>
    </source>
</evidence>
<dbReference type="AlphaFoldDB" id="A0A1H9XY27"/>